<dbReference type="Pfam" id="PF00001">
    <property type="entry name" value="7tm_1"/>
    <property type="match status" value="1"/>
</dbReference>
<feature type="compositionally biased region" description="Polar residues" evidence="17">
    <location>
        <begin position="292"/>
        <end position="301"/>
    </location>
</feature>
<evidence type="ECO:0000313" key="19">
    <source>
        <dbReference type="Ensembl" id="ENSPKIP00000019960.1"/>
    </source>
</evidence>
<feature type="transmembrane region" description="Helical" evidence="16">
    <location>
        <begin position="418"/>
        <end position="436"/>
    </location>
</feature>
<organism evidence="19 20">
    <name type="scientific">Paramormyrops kingsleyae</name>
    <dbReference type="NCBI Taxonomy" id="1676925"/>
    <lineage>
        <taxon>Eukaryota</taxon>
        <taxon>Metazoa</taxon>
        <taxon>Chordata</taxon>
        <taxon>Craniata</taxon>
        <taxon>Vertebrata</taxon>
        <taxon>Euteleostomi</taxon>
        <taxon>Actinopterygii</taxon>
        <taxon>Neopterygii</taxon>
        <taxon>Teleostei</taxon>
        <taxon>Osteoglossocephala</taxon>
        <taxon>Osteoglossomorpha</taxon>
        <taxon>Osteoglossiformes</taxon>
        <taxon>Mormyridae</taxon>
        <taxon>Paramormyrops</taxon>
    </lineage>
</organism>
<comment type="function">
    <text evidence="1">The muscarinic acetylcholine receptor mediates various cellular responses, including inhibition of adenylate cyclase, breakdown of phosphoinositides and modulation of potassium channels through the action of G proteins. Primary transducing effect is Pi turnover.</text>
</comment>
<dbReference type="PRINTS" id="PR00237">
    <property type="entry name" value="GPCRRHODOPSN"/>
</dbReference>
<feature type="compositionally biased region" description="Polar residues" evidence="17">
    <location>
        <begin position="362"/>
        <end position="379"/>
    </location>
</feature>
<name>A0A3B3RQ43_9TELE</name>
<feature type="compositionally biased region" description="Basic and acidic residues" evidence="17">
    <location>
        <begin position="344"/>
        <end position="354"/>
    </location>
</feature>
<dbReference type="SUPFAM" id="SSF81321">
    <property type="entry name" value="Family A G protein-coupled receptor-like"/>
    <property type="match status" value="1"/>
</dbReference>
<dbReference type="PROSITE" id="PS50262">
    <property type="entry name" value="G_PROTEIN_RECEP_F1_2"/>
    <property type="match status" value="1"/>
</dbReference>
<keyword evidence="4 15" id="KW-0812">Transmembrane</keyword>
<feature type="transmembrane region" description="Helical" evidence="16">
    <location>
        <begin position="384"/>
        <end position="406"/>
    </location>
</feature>
<evidence type="ECO:0000256" key="16">
    <source>
        <dbReference type="RuleBase" id="RU361191"/>
    </source>
</evidence>
<dbReference type="GO" id="GO:0040012">
    <property type="term" value="P:regulation of locomotion"/>
    <property type="evidence" value="ECO:0007669"/>
    <property type="project" value="InterPro"/>
</dbReference>
<feature type="region of interest" description="Disordered" evidence="17">
    <location>
        <begin position="344"/>
        <end position="379"/>
    </location>
</feature>
<dbReference type="InterPro" id="IPR002228">
    <property type="entry name" value="Musac_Ach_M1_rcpt"/>
</dbReference>
<dbReference type="InterPro" id="IPR000276">
    <property type="entry name" value="GPCR_Rhodpsn"/>
</dbReference>
<dbReference type="GO" id="GO:0016907">
    <property type="term" value="F:G protein-coupled acetylcholine receptor activity"/>
    <property type="evidence" value="ECO:0007669"/>
    <property type="project" value="UniProtKB-UniRule"/>
</dbReference>
<evidence type="ECO:0000256" key="8">
    <source>
        <dbReference type="ARBA" id="ARBA00023136"/>
    </source>
</evidence>
<feature type="transmembrane region" description="Helical" evidence="16">
    <location>
        <begin position="25"/>
        <end position="50"/>
    </location>
</feature>
<protein>
    <recommendedName>
        <fullName evidence="16">Muscarinic acetylcholine receptor</fullName>
    </recommendedName>
</protein>
<evidence type="ECO:0000256" key="2">
    <source>
        <dbReference type="ARBA" id="ARBA00022475"/>
    </source>
</evidence>
<dbReference type="FunFam" id="1.20.1070.10:FF:000047">
    <property type="entry name" value="Muscarinic acetylcholine receptor"/>
    <property type="match status" value="1"/>
</dbReference>
<dbReference type="CDD" id="cd17790">
    <property type="entry name" value="7tmA_mAChR_M1"/>
    <property type="match status" value="1"/>
</dbReference>
<dbReference type="GO" id="GO:0030425">
    <property type="term" value="C:dendrite"/>
    <property type="evidence" value="ECO:0007669"/>
    <property type="project" value="TreeGrafter"/>
</dbReference>
<feature type="transmembrane region" description="Helical" evidence="16">
    <location>
        <begin position="187"/>
        <end position="209"/>
    </location>
</feature>
<evidence type="ECO:0000259" key="18">
    <source>
        <dbReference type="PROSITE" id="PS50262"/>
    </source>
</evidence>
<dbReference type="GO" id="GO:0007197">
    <property type="term" value="P:adenylate cyclase-inhibiting G protein-coupled acetylcholine receptor signaling pathway"/>
    <property type="evidence" value="ECO:0007669"/>
    <property type="project" value="TreeGrafter"/>
</dbReference>
<feature type="domain" description="G-protein coupled receptors family 1 profile" evidence="18">
    <location>
        <begin position="42"/>
        <end position="433"/>
    </location>
</feature>
<keyword evidence="5 16" id="KW-1133">Transmembrane helix</keyword>
<keyword evidence="13 16" id="KW-0628">Postsynaptic cell membrane</keyword>
<keyword evidence="2 16" id="KW-1003">Cell membrane</keyword>
<reference evidence="19" key="1">
    <citation type="submission" date="2025-08" db="UniProtKB">
        <authorList>
            <consortium name="Ensembl"/>
        </authorList>
    </citation>
    <scope>IDENTIFICATION</scope>
</reference>
<keyword evidence="8 16" id="KW-0472">Membrane</keyword>
<evidence type="ECO:0000256" key="1">
    <source>
        <dbReference type="ARBA" id="ARBA00003336"/>
    </source>
</evidence>
<dbReference type="AlphaFoldDB" id="A0A3B3RQ43"/>
<dbReference type="PROSITE" id="PS00237">
    <property type="entry name" value="G_PROTEIN_RECEP_F1_1"/>
    <property type="match status" value="1"/>
</dbReference>
<sequence>MNVSCVSQASNVTTETLGGHQIWEVVVIVLITGPLSLATIIGNLLVVISIRVNRHLHTVNNYFLLSLAVADLILGAISMNLYTTYIIMGRWALGNLACDIWLAIDYVTSNASVMNLLVISFDRFFSVTRPLTYRVKRTPKRAAIMIGLAWTVSFVLWAPAILFWEYIMGKRTVDEGRCSIQFLSEPIITFATAIAAFYLPVTIMIVLYWRVYRETKNRSRDLSSLLGSVGSRGPSQASTWPRAYTSSNRSSIRISRETPARENLGRDGHPGVFSIREKIPWLIRGRGAMTPSPRTGVSHSSWHLGEEDISSCPSSEEETEKDAKPLGTVMVCLPLIHVSDVHGNMRRDFGDKPRSSRARQLGSLSSLNTDNAPPSSRPKTPNTLTAILLAFILTWTPYNIMVLVSIFHCVPKRLWELGYWLCYVNSTVNPVCYALCNKSFRVTFKMLLKKIGMTMCTGAKPRRGCVGCIFSAFVPIRL</sequence>
<feature type="compositionally biased region" description="Basic and acidic residues" evidence="17">
    <location>
        <begin position="254"/>
        <end position="269"/>
    </location>
</feature>
<dbReference type="GeneTree" id="ENSGT00940000162301"/>
<keyword evidence="10 15" id="KW-0675">Receptor</keyword>
<keyword evidence="20" id="KW-1185">Reference proteome</keyword>
<evidence type="ECO:0000256" key="12">
    <source>
        <dbReference type="ARBA" id="ARBA00023224"/>
    </source>
</evidence>
<dbReference type="GO" id="GO:0050890">
    <property type="term" value="P:cognition"/>
    <property type="evidence" value="ECO:0007669"/>
    <property type="project" value="InterPro"/>
</dbReference>
<evidence type="ECO:0000256" key="11">
    <source>
        <dbReference type="ARBA" id="ARBA00023180"/>
    </source>
</evidence>
<dbReference type="Proteomes" id="UP000261540">
    <property type="component" value="Unplaced"/>
</dbReference>
<proteinExistence type="inferred from homology"/>
<feature type="transmembrane region" description="Helical" evidence="16">
    <location>
        <begin position="100"/>
        <end position="121"/>
    </location>
</feature>
<evidence type="ECO:0000256" key="7">
    <source>
        <dbReference type="ARBA" id="ARBA00023040"/>
    </source>
</evidence>
<evidence type="ECO:0000256" key="3">
    <source>
        <dbReference type="ARBA" id="ARBA00022553"/>
    </source>
</evidence>
<comment type="subunit">
    <text evidence="14">Interacts with GPRASP2. Interacts with TMEM147.</text>
</comment>
<comment type="subcellular location">
    <subcellularLocation>
        <location evidence="16">Cell membrane</location>
        <topology evidence="16">Multi-pass membrane protein</topology>
    </subcellularLocation>
    <subcellularLocation>
        <location evidence="16">Postsynaptic cell membrane</location>
        <topology evidence="16">Multi-pass membrane protein</topology>
    </subcellularLocation>
</comment>
<dbReference type="InterPro" id="IPR017452">
    <property type="entry name" value="GPCR_Rhodpsn_7TM"/>
</dbReference>
<dbReference type="Gene3D" id="1.20.1070.10">
    <property type="entry name" value="Rhodopsin 7-helix transmembrane proteins"/>
    <property type="match status" value="2"/>
</dbReference>
<evidence type="ECO:0000256" key="6">
    <source>
        <dbReference type="ARBA" id="ARBA00023018"/>
    </source>
</evidence>
<evidence type="ECO:0000256" key="14">
    <source>
        <dbReference type="ARBA" id="ARBA00046600"/>
    </source>
</evidence>
<dbReference type="GO" id="GO:0004993">
    <property type="term" value="F:G protein-coupled serotonin receptor activity"/>
    <property type="evidence" value="ECO:0007669"/>
    <property type="project" value="TreeGrafter"/>
</dbReference>
<evidence type="ECO:0000256" key="5">
    <source>
        <dbReference type="ARBA" id="ARBA00022989"/>
    </source>
</evidence>
<evidence type="ECO:0000256" key="4">
    <source>
        <dbReference type="ARBA" id="ARBA00022692"/>
    </source>
</evidence>
<keyword evidence="9" id="KW-1015">Disulfide bond</keyword>
<keyword evidence="3" id="KW-0597">Phosphoprotein</keyword>
<dbReference type="GO" id="GO:0046541">
    <property type="term" value="P:saliva secretion"/>
    <property type="evidence" value="ECO:0007669"/>
    <property type="project" value="InterPro"/>
</dbReference>
<keyword evidence="6 16" id="KW-0770">Synapse</keyword>
<reference evidence="19" key="2">
    <citation type="submission" date="2025-09" db="UniProtKB">
        <authorList>
            <consortium name="Ensembl"/>
        </authorList>
    </citation>
    <scope>IDENTIFICATION</scope>
</reference>
<comment type="similarity">
    <text evidence="16">Belongs to the G-protein coupled receptor 1 family. Muscarinic acetylcholine receptor subfamily.</text>
</comment>
<evidence type="ECO:0000256" key="17">
    <source>
        <dbReference type="SAM" id="MobiDB-lite"/>
    </source>
</evidence>
<dbReference type="GO" id="GO:0007187">
    <property type="term" value="P:G protein-coupled receptor signaling pathway, coupled to cyclic nucleotide second messenger"/>
    <property type="evidence" value="ECO:0007669"/>
    <property type="project" value="TreeGrafter"/>
</dbReference>
<keyword evidence="11" id="KW-0325">Glycoprotein</keyword>
<feature type="transmembrane region" description="Helical" evidence="16">
    <location>
        <begin position="142"/>
        <end position="167"/>
    </location>
</feature>
<dbReference type="Ensembl" id="ENSPKIT00000000563.1">
    <property type="protein sequence ID" value="ENSPKIP00000019960.1"/>
    <property type="gene ID" value="ENSPKIG00000004905.1"/>
</dbReference>
<evidence type="ECO:0000256" key="10">
    <source>
        <dbReference type="ARBA" id="ARBA00023170"/>
    </source>
</evidence>
<dbReference type="GO" id="GO:0045211">
    <property type="term" value="C:postsynaptic membrane"/>
    <property type="evidence" value="ECO:0007669"/>
    <property type="project" value="UniProtKB-SubCell"/>
</dbReference>
<dbReference type="PANTHER" id="PTHR24247:SF182">
    <property type="entry name" value="MUSCARINIC ACETYLCHOLINE RECEPTOR M1"/>
    <property type="match status" value="1"/>
</dbReference>
<keyword evidence="12 15" id="KW-0807">Transducer</keyword>
<feature type="region of interest" description="Disordered" evidence="17">
    <location>
        <begin position="286"/>
        <end position="323"/>
    </location>
</feature>
<dbReference type="PANTHER" id="PTHR24247">
    <property type="entry name" value="5-HYDROXYTRYPTAMINE RECEPTOR"/>
    <property type="match status" value="1"/>
</dbReference>
<evidence type="ECO:0000256" key="9">
    <source>
        <dbReference type="ARBA" id="ARBA00023157"/>
    </source>
</evidence>
<accession>A0A3B3RQ43</accession>
<dbReference type="STRING" id="1676925.ENSPKIP00000019960"/>
<feature type="transmembrane region" description="Helical" evidence="16">
    <location>
        <begin position="62"/>
        <end position="88"/>
    </location>
</feature>
<evidence type="ECO:0000256" key="15">
    <source>
        <dbReference type="RuleBase" id="RU000688"/>
    </source>
</evidence>
<dbReference type="PRINTS" id="PR00243">
    <property type="entry name" value="MUSCARINICR"/>
</dbReference>
<dbReference type="InterPro" id="IPR000995">
    <property type="entry name" value="Musac_Ach_rcpt"/>
</dbReference>
<feature type="region of interest" description="Disordered" evidence="17">
    <location>
        <begin position="249"/>
        <end position="269"/>
    </location>
</feature>
<evidence type="ECO:0000313" key="20">
    <source>
        <dbReference type="Proteomes" id="UP000261540"/>
    </source>
</evidence>
<evidence type="ECO:0000256" key="13">
    <source>
        <dbReference type="ARBA" id="ARBA00023257"/>
    </source>
</evidence>
<keyword evidence="7 15" id="KW-0297">G-protein coupled receptor</keyword>